<comment type="caution">
    <text evidence="2">The sequence shown here is derived from an EMBL/GenBank/DDBJ whole genome shotgun (WGS) entry which is preliminary data.</text>
</comment>
<gene>
    <name evidence="2" type="ORF">FOM92_10505</name>
</gene>
<evidence type="ECO:0000256" key="1">
    <source>
        <dbReference type="SAM" id="SignalP"/>
    </source>
</evidence>
<evidence type="ECO:0000313" key="2">
    <source>
        <dbReference type="EMBL" id="TSB01607.1"/>
    </source>
</evidence>
<keyword evidence="3" id="KW-1185">Reference proteome</keyword>
<dbReference type="EMBL" id="VKKU01000002">
    <property type="protein sequence ID" value="TSB01607.1"/>
    <property type="molecule type" value="Genomic_DNA"/>
</dbReference>
<name>A0A553WA87_9SPHN</name>
<feature type="signal peptide" evidence="1">
    <location>
        <begin position="1"/>
        <end position="21"/>
    </location>
</feature>
<proteinExistence type="predicted"/>
<protein>
    <submittedName>
        <fullName evidence="2">Uncharacterized protein</fullName>
    </submittedName>
</protein>
<organism evidence="2 3">
    <name type="scientific">Sphingorhabdus contaminans</name>
    <dbReference type="NCBI Taxonomy" id="1343899"/>
    <lineage>
        <taxon>Bacteria</taxon>
        <taxon>Pseudomonadati</taxon>
        <taxon>Pseudomonadota</taxon>
        <taxon>Alphaproteobacteria</taxon>
        <taxon>Sphingomonadales</taxon>
        <taxon>Sphingomonadaceae</taxon>
        <taxon>Sphingorhabdus</taxon>
    </lineage>
</organism>
<dbReference type="Proteomes" id="UP000320160">
    <property type="component" value="Unassembled WGS sequence"/>
</dbReference>
<dbReference type="RefSeq" id="WP_143776825.1">
    <property type="nucleotide sequence ID" value="NZ_VKKU01000002.1"/>
</dbReference>
<reference evidence="2 3" key="1">
    <citation type="submission" date="2019-07" db="EMBL/GenBank/DDBJ databases">
        <authorList>
            <person name="Park M."/>
        </authorList>
    </citation>
    <scope>NUCLEOTIDE SEQUENCE [LARGE SCALE GENOMIC DNA]</scope>
    <source>
        <strain evidence="2 3">KCTC32445</strain>
    </source>
</reference>
<keyword evidence="1" id="KW-0732">Signal</keyword>
<accession>A0A553WA87</accession>
<sequence length="267" mass="29009">MRLATFSWVVPMLALVNVANAKPKSSASSPSVCASYVGQNATFADFASVYASLPEFEPMTEFETAAQFEARKSRSAQTGAAIMLKISRADNYDGLMYDAEKQTLRVTDATFGRNNHDYQSLRNKVESKPQSLASDIAFDVATVKTLRETYTAANGFGAAVLVERTIFDTDVVYEAQTKWDSGAFLGQKGFTISQIPLDSASAKNFVEGSSAALLIIPKFKTTGKSVSGPTFRVPIERHYNQKVIVGDIQCGFLLRSNNTVAFAFAAK</sequence>
<dbReference type="AlphaFoldDB" id="A0A553WA87"/>
<evidence type="ECO:0000313" key="3">
    <source>
        <dbReference type="Proteomes" id="UP000320160"/>
    </source>
</evidence>
<feature type="chain" id="PRO_5022183377" evidence="1">
    <location>
        <begin position="22"/>
        <end position="267"/>
    </location>
</feature>